<dbReference type="EMBL" id="LDUG01000012">
    <property type="protein sequence ID" value="KVW97998.1"/>
    <property type="molecule type" value="Genomic_DNA"/>
</dbReference>
<protein>
    <submittedName>
        <fullName evidence="11">Peptidase</fullName>
    </submittedName>
</protein>
<dbReference type="PANTHER" id="PTHR21666">
    <property type="entry name" value="PEPTIDASE-RELATED"/>
    <property type="match status" value="1"/>
</dbReference>
<dbReference type="Gene3D" id="2.70.70.10">
    <property type="entry name" value="Glucose Permease (Domain IIA)"/>
    <property type="match status" value="1"/>
</dbReference>
<dbReference type="Pfam" id="PF19425">
    <property type="entry name" value="Csd3_N2"/>
    <property type="match status" value="1"/>
</dbReference>
<keyword evidence="8" id="KW-0812">Transmembrane</keyword>
<dbReference type="CDD" id="cd12797">
    <property type="entry name" value="M23_peptidase"/>
    <property type="match status" value="1"/>
</dbReference>
<dbReference type="GO" id="GO:0006508">
    <property type="term" value="P:proteolysis"/>
    <property type="evidence" value="ECO:0007669"/>
    <property type="project" value="UniProtKB-KW"/>
</dbReference>
<sequence length="438" mass="47401">MPLTKPRILTDRMTGAERRFSLRTLVALSSVPLFGVVAAFGLAPDTNTLDITPQTVIEAIALPALASADDTGTFERESVIQSGDTLANALSRLKIDDLEIQRLLATDAVRQLASDIRVGRRIQATTSQDGQLQALQFERSGAPALTILRQGDGFAAEESSELLETRVVMRSGRILSSLYGATDSAGIPDKIANQMAETFSTSLDFREDLRRGDTFSVIYTVDYRNGEPIATGKLLAAEFVNAGKPYRVVLFRDPSGREDYYTPEGESLKKGFLRSPLEFSRVTSSFSNSRKHPIYGFHRAHTGVDFGAPTGTRVKATGDAVVKFAGRRGGYGNLVILRHSNGYETYYAHLSAFASGIRNGIAVSQGQNIAYVGSTGASTGPHLHYEVRVAGNPQNPMAIKLPGAAPLTTAQRAQFLQQTSNWSEKLALLRNTNLAALD</sequence>
<dbReference type="PANTHER" id="PTHR21666:SF288">
    <property type="entry name" value="CELL DIVISION PROTEIN YTFB"/>
    <property type="match status" value="1"/>
</dbReference>
<evidence type="ECO:0000256" key="2">
    <source>
        <dbReference type="ARBA" id="ARBA00004196"/>
    </source>
</evidence>
<keyword evidence="8" id="KW-1133">Transmembrane helix</keyword>
<comment type="cofactor">
    <cofactor evidence="1">
        <name>Zn(2+)</name>
        <dbReference type="ChEBI" id="CHEBI:29105"/>
    </cofactor>
</comment>
<evidence type="ECO:0000259" key="10">
    <source>
        <dbReference type="Pfam" id="PF19425"/>
    </source>
</evidence>
<dbReference type="Pfam" id="PF01551">
    <property type="entry name" value="Peptidase_M23"/>
    <property type="match status" value="1"/>
</dbReference>
<keyword evidence="3" id="KW-0645">Protease</keyword>
<keyword evidence="4" id="KW-0479">Metal-binding</keyword>
<evidence type="ECO:0000313" key="12">
    <source>
        <dbReference type="Proteomes" id="UP000064243"/>
    </source>
</evidence>
<keyword evidence="12" id="KW-1185">Reference proteome</keyword>
<dbReference type="AlphaFoldDB" id="A0A125BDA0"/>
<keyword evidence="6" id="KW-0862">Zinc</keyword>
<keyword evidence="5" id="KW-0378">Hydrolase</keyword>
<evidence type="ECO:0000256" key="3">
    <source>
        <dbReference type="ARBA" id="ARBA00022670"/>
    </source>
</evidence>
<gene>
    <name evidence="11" type="ORF">ABW22_03365</name>
</gene>
<dbReference type="Proteomes" id="UP000064243">
    <property type="component" value="Unassembled WGS sequence"/>
</dbReference>
<feature type="domain" description="M23ase beta-sheet core" evidence="9">
    <location>
        <begin position="300"/>
        <end position="396"/>
    </location>
</feature>
<organism evidence="11 12">
    <name type="scientific">Thiobacillus denitrificans</name>
    <dbReference type="NCBI Taxonomy" id="36861"/>
    <lineage>
        <taxon>Bacteria</taxon>
        <taxon>Pseudomonadati</taxon>
        <taxon>Pseudomonadota</taxon>
        <taxon>Betaproteobacteria</taxon>
        <taxon>Nitrosomonadales</taxon>
        <taxon>Thiobacillaceae</taxon>
        <taxon>Thiobacillus</taxon>
    </lineage>
</organism>
<reference evidence="11 12" key="1">
    <citation type="journal article" date="2015" name="Appl. Environ. Microbiol.">
        <title>Aerobic and Anaerobic Thiosulfate Oxidation by a Cold-Adapted, Subglacial Chemoautotroph.</title>
        <authorList>
            <person name="Harrold Z.R."/>
            <person name="Skidmore M.L."/>
            <person name="Hamilton T.L."/>
            <person name="Desch L."/>
            <person name="Amada K."/>
            <person name="van Gelder W."/>
            <person name="Glover K."/>
            <person name="Roden E.E."/>
            <person name="Boyd E.S."/>
        </authorList>
    </citation>
    <scope>NUCLEOTIDE SEQUENCE [LARGE SCALE GENOMIC DNA]</scope>
    <source>
        <strain evidence="11 12">RG</strain>
    </source>
</reference>
<dbReference type="SUPFAM" id="SSF51261">
    <property type="entry name" value="Duplicated hybrid motif"/>
    <property type="match status" value="1"/>
</dbReference>
<dbReference type="GO" id="GO:0046872">
    <property type="term" value="F:metal ion binding"/>
    <property type="evidence" value="ECO:0007669"/>
    <property type="project" value="UniProtKB-KW"/>
</dbReference>
<evidence type="ECO:0000256" key="1">
    <source>
        <dbReference type="ARBA" id="ARBA00001947"/>
    </source>
</evidence>
<feature type="domain" description="Csd3-like second N-terminal" evidence="10">
    <location>
        <begin position="171"/>
        <end position="286"/>
    </location>
</feature>
<name>A0A125BDA0_THIDE</name>
<dbReference type="InterPro" id="IPR011055">
    <property type="entry name" value="Dup_hybrid_motif"/>
</dbReference>
<dbReference type="GO" id="GO:0042834">
    <property type="term" value="F:peptidoglycan binding"/>
    <property type="evidence" value="ECO:0007669"/>
    <property type="project" value="InterPro"/>
</dbReference>
<evidence type="ECO:0000259" key="9">
    <source>
        <dbReference type="Pfam" id="PF01551"/>
    </source>
</evidence>
<dbReference type="Gene3D" id="3.10.450.350">
    <property type="match status" value="2"/>
</dbReference>
<evidence type="ECO:0000256" key="4">
    <source>
        <dbReference type="ARBA" id="ARBA00022723"/>
    </source>
</evidence>
<comment type="caution">
    <text evidence="11">The sequence shown here is derived from an EMBL/GenBank/DDBJ whole genome shotgun (WGS) entry which is preliminary data.</text>
</comment>
<accession>A0A125BDA0</accession>
<feature type="transmembrane region" description="Helical" evidence="8">
    <location>
        <begin position="20"/>
        <end position="43"/>
    </location>
</feature>
<dbReference type="InterPro" id="IPR016047">
    <property type="entry name" value="M23ase_b-sheet_dom"/>
</dbReference>
<evidence type="ECO:0000256" key="5">
    <source>
        <dbReference type="ARBA" id="ARBA00022801"/>
    </source>
</evidence>
<evidence type="ECO:0000313" key="11">
    <source>
        <dbReference type="EMBL" id="KVW97998.1"/>
    </source>
</evidence>
<comment type="subcellular location">
    <subcellularLocation>
        <location evidence="2">Cell envelope</location>
    </subcellularLocation>
</comment>
<dbReference type="InterPro" id="IPR045834">
    <property type="entry name" value="Csd3_N2"/>
</dbReference>
<evidence type="ECO:0000256" key="8">
    <source>
        <dbReference type="SAM" id="Phobius"/>
    </source>
</evidence>
<evidence type="ECO:0000256" key="7">
    <source>
        <dbReference type="ARBA" id="ARBA00023049"/>
    </source>
</evidence>
<keyword evidence="8" id="KW-0472">Membrane</keyword>
<dbReference type="RefSeq" id="WP_059751954.1">
    <property type="nucleotide sequence ID" value="NZ_LDUG01000012.1"/>
</dbReference>
<dbReference type="PATRIC" id="fig|36861.3.peg.115"/>
<proteinExistence type="predicted"/>
<dbReference type="OrthoDB" id="9815245at2"/>
<dbReference type="InterPro" id="IPR050570">
    <property type="entry name" value="Cell_wall_metabolism_enzyme"/>
</dbReference>
<evidence type="ECO:0000256" key="6">
    <source>
        <dbReference type="ARBA" id="ARBA00022833"/>
    </source>
</evidence>
<dbReference type="GO" id="GO:0004222">
    <property type="term" value="F:metalloendopeptidase activity"/>
    <property type="evidence" value="ECO:0007669"/>
    <property type="project" value="TreeGrafter"/>
</dbReference>
<keyword evidence="7" id="KW-0482">Metalloprotease</keyword>
<dbReference type="GO" id="GO:0030313">
    <property type="term" value="C:cell envelope"/>
    <property type="evidence" value="ECO:0007669"/>
    <property type="project" value="UniProtKB-SubCell"/>
</dbReference>
<dbReference type="STRING" id="1123392.GCA_000376425_03539"/>